<name>A0A4S8HRQ9_9BACT</name>
<dbReference type="AlphaFoldDB" id="A0A4S8HRQ9"/>
<dbReference type="PROSITE" id="PS51257">
    <property type="entry name" value="PROKAR_LIPOPROTEIN"/>
    <property type="match status" value="1"/>
</dbReference>
<dbReference type="RefSeq" id="WP_136578089.1">
    <property type="nucleotide sequence ID" value="NZ_STFF01000004.1"/>
</dbReference>
<accession>A0A4S8HRQ9</accession>
<sequence>MNTNKLSDTLKTFTFILTVFAITACNLGNKNESNDNSTEVSQTISENGSIPDSVVQFLITSAATDFHTHQPPTPTDFRSVQIGYLKAANNDKNYILCGEFLSKENKEWVEFATIKTSGYEQYIGKTQYCQDAIMVLTNKTALSNKLKSKFEELRNNKN</sequence>
<proteinExistence type="predicted"/>
<evidence type="ECO:0000313" key="1">
    <source>
        <dbReference type="EMBL" id="THU38133.1"/>
    </source>
</evidence>
<organism evidence="1 2">
    <name type="scientific">Niastella caeni</name>
    <dbReference type="NCBI Taxonomy" id="2569763"/>
    <lineage>
        <taxon>Bacteria</taxon>
        <taxon>Pseudomonadati</taxon>
        <taxon>Bacteroidota</taxon>
        <taxon>Chitinophagia</taxon>
        <taxon>Chitinophagales</taxon>
        <taxon>Chitinophagaceae</taxon>
        <taxon>Niastella</taxon>
    </lineage>
</organism>
<evidence type="ECO:0000313" key="2">
    <source>
        <dbReference type="Proteomes" id="UP000306918"/>
    </source>
</evidence>
<gene>
    <name evidence="1" type="ORF">FAM09_15735</name>
</gene>
<comment type="caution">
    <text evidence="1">The sequence shown here is derived from an EMBL/GenBank/DDBJ whole genome shotgun (WGS) entry which is preliminary data.</text>
</comment>
<dbReference type="EMBL" id="STFF01000004">
    <property type="protein sequence ID" value="THU38133.1"/>
    <property type="molecule type" value="Genomic_DNA"/>
</dbReference>
<keyword evidence="2" id="KW-1185">Reference proteome</keyword>
<dbReference type="Proteomes" id="UP000306918">
    <property type="component" value="Unassembled WGS sequence"/>
</dbReference>
<protein>
    <recommendedName>
        <fullName evidence="3">Lipoprotein</fullName>
    </recommendedName>
</protein>
<evidence type="ECO:0008006" key="3">
    <source>
        <dbReference type="Google" id="ProtNLM"/>
    </source>
</evidence>
<reference evidence="1 2" key="1">
    <citation type="submission" date="2019-04" db="EMBL/GenBank/DDBJ databases">
        <title>Niastella caeni sp. nov., isolated from activated sludge.</title>
        <authorList>
            <person name="Sheng M."/>
        </authorList>
    </citation>
    <scope>NUCLEOTIDE SEQUENCE [LARGE SCALE GENOMIC DNA]</scope>
    <source>
        <strain evidence="1 2">HX-2-15</strain>
    </source>
</reference>
<dbReference type="OrthoDB" id="1493966at2"/>